<proteinExistence type="predicted"/>
<dbReference type="AlphaFoldDB" id="A0ABD1DQC2"/>
<feature type="compositionally biased region" description="Basic and acidic residues" evidence="1">
    <location>
        <begin position="336"/>
        <end position="346"/>
    </location>
</feature>
<gene>
    <name evidence="2" type="ORF">pipiens_006291</name>
</gene>
<evidence type="ECO:0000313" key="2">
    <source>
        <dbReference type="EMBL" id="KAL1401967.1"/>
    </source>
</evidence>
<keyword evidence="3" id="KW-1185">Reference proteome</keyword>
<evidence type="ECO:0000313" key="3">
    <source>
        <dbReference type="Proteomes" id="UP001562425"/>
    </source>
</evidence>
<feature type="compositionally biased region" description="Acidic residues" evidence="1">
    <location>
        <begin position="249"/>
        <end position="283"/>
    </location>
</feature>
<feature type="compositionally biased region" description="Polar residues" evidence="1">
    <location>
        <begin position="295"/>
        <end position="305"/>
    </location>
</feature>
<feature type="compositionally biased region" description="Acidic residues" evidence="1">
    <location>
        <begin position="168"/>
        <end position="180"/>
    </location>
</feature>
<dbReference type="EMBL" id="JBEHCU010003789">
    <property type="protein sequence ID" value="KAL1401967.1"/>
    <property type="molecule type" value="Genomic_DNA"/>
</dbReference>
<reference evidence="2 3" key="1">
    <citation type="submission" date="2024-05" db="EMBL/GenBank/DDBJ databases">
        <title>Culex pipiens pipiens assembly and annotation.</title>
        <authorList>
            <person name="Alout H."/>
            <person name="Durand T."/>
        </authorList>
    </citation>
    <scope>NUCLEOTIDE SEQUENCE [LARGE SCALE GENOMIC DNA]</scope>
    <source>
        <strain evidence="2">HA-2024</strain>
        <tissue evidence="2">Whole body</tissue>
    </source>
</reference>
<comment type="caution">
    <text evidence="2">The sequence shown here is derived from an EMBL/GenBank/DDBJ whole genome shotgun (WGS) entry which is preliminary data.</text>
</comment>
<accession>A0ABD1DQC2</accession>
<name>A0ABD1DQC2_CULPP</name>
<protein>
    <recommendedName>
        <fullName evidence="4">Coiled-coil domain-containing protein 181</fullName>
    </recommendedName>
</protein>
<dbReference type="Proteomes" id="UP001562425">
    <property type="component" value="Unassembled WGS sequence"/>
</dbReference>
<sequence>MTSPAEAFLGRPVRTTLDLLKKPVPATPIAVNHKQNEQFNRRYGAVKREFKDDDLVYAEYHQRNTKSWIPGRVVERKGSVNYIVQLDLEGRQRIIGKFCQSECDVMIDDDEDDFEGYFLRPANEYNIKEKIKLANQESFAIPTPPSPKFLAGERRVTFRDQLVDYEPDDYSAGEEEEPDENGGSGSGNFRAVNGVLLEESESSPELNDRSQSKATNGAMDEVDEDIIEELSINDAAEEEIESRVRTTVEDDDDPGEEDYEQGEEDEEEVEPDGEDGELEEEVTESSLDTEIHNPETLSEDSSSPTKARASGEGSGSGEGQEVNYSEDSQGDEDNSEERAILKEQLMRESLSYDQEDATEDQDEDQDGRDSPVPSHLKNRSAKCQRQCCRHKQKIVNERLPYYNGYHSEYGLSKKELDLKQKRVEAKKKRFQERHQKKVEQQQIKAQTNEEAFATWLNKKLKSSINKYQNMYDYKGKKHKRRVSNDDSIMGVTVN</sequence>
<organism evidence="2 3">
    <name type="scientific">Culex pipiens pipiens</name>
    <name type="common">Northern house mosquito</name>
    <dbReference type="NCBI Taxonomy" id="38569"/>
    <lineage>
        <taxon>Eukaryota</taxon>
        <taxon>Metazoa</taxon>
        <taxon>Ecdysozoa</taxon>
        <taxon>Arthropoda</taxon>
        <taxon>Hexapoda</taxon>
        <taxon>Insecta</taxon>
        <taxon>Pterygota</taxon>
        <taxon>Neoptera</taxon>
        <taxon>Endopterygota</taxon>
        <taxon>Diptera</taxon>
        <taxon>Nematocera</taxon>
        <taxon>Culicoidea</taxon>
        <taxon>Culicidae</taxon>
        <taxon>Culicinae</taxon>
        <taxon>Culicini</taxon>
        <taxon>Culex</taxon>
        <taxon>Culex</taxon>
    </lineage>
</organism>
<feature type="compositionally biased region" description="Acidic residues" evidence="1">
    <location>
        <begin position="353"/>
        <end position="366"/>
    </location>
</feature>
<evidence type="ECO:0000256" key="1">
    <source>
        <dbReference type="SAM" id="MobiDB-lite"/>
    </source>
</evidence>
<feature type="region of interest" description="Disordered" evidence="1">
    <location>
        <begin position="168"/>
        <end position="381"/>
    </location>
</feature>
<evidence type="ECO:0008006" key="4">
    <source>
        <dbReference type="Google" id="ProtNLM"/>
    </source>
</evidence>